<keyword evidence="2" id="KW-1185">Reference proteome</keyword>
<dbReference type="RefSeq" id="WP_131000835.1">
    <property type="nucleotide sequence ID" value="NZ_JBHSZR010000002.1"/>
</dbReference>
<gene>
    <name evidence="1" type="ORF">EYR15_00085</name>
</gene>
<proteinExistence type="predicted"/>
<dbReference type="EMBL" id="SIUB01000001">
    <property type="protein sequence ID" value="TBN54615.1"/>
    <property type="molecule type" value="Genomic_DNA"/>
</dbReference>
<dbReference type="Proteomes" id="UP000291613">
    <property type="component" value="Unassembled WGS sequence"/>
</dbReference>
<dbReference type="OrthoDB" id="3289286at2"/>
<dbReference type="AlphaFoldDB" id="A0A4Q9GN63"/>
<evidence type="ECO:0000313" key="2">
    <source>
        <dbReference type="Proteomes" id="UP000291613"/>
    </source>
</evidence>
<protein>
    <submittedName>
        <fullName evidence="1">Uncharacterized protein</fullName>
    </submittedName>
</protein>
<evidence type="ECO:0000313" key="1">
    <source>
        <dbReference type="EMBL" id="TBN54615.1"/>
    </source>
</evidence>
<comment type="caution">
    <text evidence="1">The sequence shown here is derived from an EMBL/GenBank/DDBJ whole genome shotgun (WGS) entry which is preliminary data.</text>
</comment>
<accession>A0A4Q9GN63</accession>
<reference evidence="1 2" key="1">
    <citation type="submission" date="2019-02" db="EMBL/GenBank/DDBJ databases">
        <title>Hansschlegelia quercus sp. nov., a novel methylotrophic bacterium from buds of oak (Quercus robur L.).</title>
        <authorList>
            <person name="Agafonova N.V."/>
            <person name="Kaparullina E.N."/>
            <person name="Grouzdev D.S."/>
            <person name="Doronina N.V."/>
        </authorList>
    </citation>
    <scope>NUCLEOTIDE SEQUENCE [LARGE SCALE GENOMIC DNA]</scope>
    <source>
        <strain evidence="1 2">Dub</strain>
    </source>
</reference>
<name>A0A4Q9GN63_9HYPH</name>
<sequence length="59" mass="6315">MKDLAPEEQFTLELVAAGGEHTVVDHVALQRLETIGLVELSNEGWDVTPLGACVVDRAA</sequence>
<organism evidence="1 2">
    <name type="scientific">Hansschlegelia quercus</name>
    <dbReference type="NCBI Taxonomy" id="2528245"/>
    <lineage>
        <taxon>Bacteria</taxon>
        <taxon>Pseudomonadati</taxon>
        <taxon>Pseudomonadota</taxon>
        <taxon>Alphaproteobacteria</taxon>
        <taxon>Hyphomicrobiales</taxon>
        <taxon>Methylopilaceae</taxon>
        <taxon>Hansschlegelia</taxon>
    </lineage>
</organism>